<dbReference type="SUPFAM" id="SSF50978">
    <property type="entry name" value="WD40 repeat-like"/>
    <property type="match status" value="1"/>
</dbReference>
<keyword evidence="3" id="KW-0677">Repeat</keyword>
<dbReference type="PROSITE" id="PS00678">
    <property type="entry name" value="WD_REPEATS_1"/>
    <property type="match status" value="1"/>
</dbReference>
<gene>
    <name evidence="5" type="ORF">DUNSADRAFT_142</name>
</gene>
<dbReference type="PROSITE" id="PS50082">
    <property type="entry name" value="WD_REPEATS_2"/>
    <property type="match status" value="1"/>
</dbReference>
<dbReference type="EMBL" id="MU069535">
    <property type="protein sequence ID" value="KAF5839713.1"/>
    <property type="molecule type" value="Genomic_DNA"/>
</dbReference>
<dbReference type="PROSITE" id="PS50294">
    <property type="entry name" value="WD_REPEATS_REGION"/>
    <property type="match status" value="1"/>
</dbReference>
<evidence type="ECO:0000256" key="2">
    <source>
        <dbReference type="ARBA" id="ARBA00022574"/>
    </source>
</evidence>
<dbReference type="PANTHER" id="PTHR14091">
    <property type="entry name" value="PERIODIC TRYPTOPHAN PROTEIN 1"/>
    <property type="match status" value="1"/>
</dbReference>
<dbReference type="SMART" id="SM00320">
    <property type="entry name" value="WD40"/>
    <property type="match status" value="4"/>
</dbReference>
<feature type="repeat" description="WD" evidence="4">
    <location>
        <begin position="199"/>
        <end position="241"/>
    </location>
</feature>
<reference evidence="5" key="1">
    <citation type="submission" date="2017-08" db="EMBL/GenBank/DDBJ databases">
        <authorList>
            <person name="Polle J.E."/>
            <person name="Barry K."/>
            <person name="Cushman J."/>
            <person name="Schmutz J."/>
            <person name="Tran D."/>
            <person name="Hathwaick L.T."/>
            <person name="Yim W.C."/>
            <person name="Jenkins J."/>
            <person name="Mckie-Krisberg Z.M."/>
            <person name="Prochnik S."/>
            <person name="Lindquist E."/>
            <person name="Dockter R.B."/>
            <person name="Adam C."/>
            <person name="Molina H."/>
            <person name="Bunkerborg J."/>
            <person name="Jin E."/>
            <person name="Buchheim M."/>
            <person name="Magnuson J."/>
        </authorList>
    </citation>
    <scope>NUCLEOTIDE SEQUENCE</scope>
    <source>
        <strain evidence="5">CCAP 19/18</strain>
    </source>
</reference>
<sequence>MDPGIEIWDLDIIDAVEPAATLGGVDEAAAEAAFTEAKEAAGGKLDKAKKKVGKLRSTTKDVSDIARQRMEVACGFWWKHHTDKKNEACSRLCMLMQVWDVARQTAEHTFKHHTDKVQAVAWNPAETPVLLTGGFDKLAALVDVRTPATQPAKWQLSADVESVLWSPHDPTHFLISSEDGLVAVYDARKGAGSAPVFRLAAHDKPTCAMSFCPAAPGLLATAATDKKTKLWDISSGAPVLLATQDLQVGAVFTMGFSADAPHLLAVGGAMGSVVVWDVRANQDVTRRFPQLLPQQPLAS</sequence>
<keyword evidence="1" id="KW-0597">Phosphoprotein</keyword>
<comment type="caution">
    <text evidence="5">The sequence shown here is derived from an EMBL/GenBank/DDBJ whole genome shotgun (WGS) entry which is preliminary data.</text>
</comment>
<dbReference type="Proteomes" id="UP000815325">
    <property type="component" value="Unassembled WGS sequence"/>
</dbReference>
<proteinExistence type="predicted"/>
<dbReference type="InterPro" id="IPR036322">
    <property type="entry name" value="WD40_repeat_dom_sf"/>
</dbReference>
<name>A0ABQ7GYN9_DUNSA</name>
<dbReference type="InterPro" id="IPR019775">
    <property type="entry name" value="WD40_repeat_CS"/>
</dbReference>
<evidence type="ECO:0000256" key="4">
    <source>
        <dbReference type="PROSITE-ProRule" id="PRU00221"/>
    </source>
</evidence>
<dbReference type="PANTHER" id="PTHR14091:SF0">
    <property type="entry name" value="PERIODIC TRYPTOPHAN PROTEIN 1 HOMOLOG"/>
    <property type="match status" value="1"/>
</dbReference>
<evidence type="ECO:0000256" key="1">
    <source>
        <dbReference type="ARBA" id="ARBA00022553"/>
    </source>
</evidence>
<evidence type="ECO:0000256" key="3">
    <source>
        <dbReference type="ARBA" id="ARBA00022737"/>
    </source>
</evidence>
<keyword evidence="6" id="KW-1185">Reference proteome</keyword>
<organism evidence="5 6">
    <name type="scientific">Dunaliella salina</name>
    <name type="common">Green alga</name>
    <name type="synonym">Protococcus salinus</name>
    <dbReference type="NCBI Taxonomy" id="3046"/>
    <lineage>
        <taxon>Eukaryota</taxon>
        <taxon>Viridiplantae</taxon>
        <taxon>Chlorophyta</taxon>
        <taxon>core chlorophytes</taxon>
        <taxon>Chlorophyceae</taxon>
        <taxon>CS clade</taxon>
        <taxon>Chlamydomonadales</taxon>
        <taxon>Dunaliellaceae</taxon>
        <taxon>Dunaliella</taxon>
    </lineage>
</organism>
<evidence type="ECO:0000313" key="6">
    <source>
        <dbReference type="Proteomes" id="UP000815325"/>
    </source>
</evidence>
<keyword evidence="2 4" id="KW-0853">WD repeat</keyword>
<evidence type="ECO:0000313" key="5">
    <source>
        <dbReference type="EMBL" id="KAF5839713.1"/>
    </source>
</evidence>
<dbReference type="InterPro" id="IPR044285">
    <property type="entry name" value="PWP1"/>
</dbReference>
<dbReference type="Pfam" id="PF00400">
    <property type="entry name" value="WD40"/>
    <property type="match status" value="2"/>
</dbReference>
<dbReference type="InterPro" id="IPR001680">
    <property type="entry name" value="WD40_rpt"/>
</dbReference>
<protein>
    <submittedName>
        <fullName evidence="5">WD40-repeat-containing domain protein</fullName>
    </submittedName>
</protein>
<accession>A0ABQ7GYN9</accession>
<dbReference type="InterPro" id="IPR015943">
    <property type="entry name" value="WD40/YVTN_repeat-like_dom_sf"/>
</dbReference>
<dbReference type="Gene3D" id="2.130.10.10">
    <property type="entry name" value="YVTN repeat-like/Quinoprotein amine dehydrogenase"/>
    <property type="match status" value="1"/>
</dbReference>